<evidence type="ECO:0000256" key="1">
    <source>
        <dbReference type="SAM" id="MobiDB-lite"/>
    </source>
</evidence>
<dbReference type="Gene3D" id="1.10.472.80">
    <property type="entry name" value="Ypt/Rab-GAP domain of gyp1p, domain 3"/>
    <property type="match status" value="1"/>
</dbReference>
<dbReference type="PANTHER" id="PTHR47219:SF15">
    <property type="entry name" value="TBC1 DOMAIN FAMILY MEMBER 12 ISOFORM X1"/>
    <property type="match status" value="1"/>
</dbReference>
<dbReference type="EMBL" id="ML978126">
    <property type="protein sequence ID" value="KAF2098999.1"/>
    <property type="molecule type" value="Genomic_DNA"/>
</dbReference>
<name>A0A9P4IDU5_9PEZI</name>
<dbReference type="Proteomes" id="UP000799772">
    <property type="component" value="Unassembled WGS sequence"/>
</dbReference>
<evidence type="ECO:0000313" key="4">
    <source>
        <dbReference type="EMBL" id="KAF2098999.1"/>
    </source>
</evidence>
<evidence type="ECO:0000259" key="3">
    <source>
        <dbReference type="PROSITE" id="PS50086"/>
    </source>
</evidence>
<feature type="transmembrane region" description="Helical" evidence="2">
    <location>
        <begin position="553"/>
        <end position="574"/>
    </location>
</feature>
<feature type="compositionally biased region" description="Acidic residues" evidence="1">
    <location>
        <begin position="121"/>
        <end position="134"/>
    </location>
</feature>
<feature type="region of interest" description="Disordered" evidence="1">
    <location>
        <begin position="1"/>
        <end position="239"/>
    </location>
</feature>
<dbReference type="Gene3D" id="1.10.10.750">
    <property type="entry name" value="Ypt/Rab-GAP domain of gyp1p, domain 1"/>
    <property type="match status" value="1"/>
</dbReference>
<keyword evidence="2" id="KW-1133">Transmembrane helix</keyword>
<keyword evidence="2" id="KW-0472">Membrane</keyword>
<dbReference type="Pfam" id="PF22874">
    <property type="entry name" value="SBE2_M"/>
    <property type="match status" value="1"/>
</dbReference>
<dbReference type="SMART" id="SM00164">
    <property type="entry name" value="TBC"/>
    <property type="match status" value="1"/>
</dbReference>
<gene>
    <name evidence="4" type="ORF">NA57DRAFT_39778</name>
</gene>
<dbReference type="PROSITE" id="PS50086">
    <property type="entry name" value="TBC_RABGAP"/>
    <property type="match status" value="1"/>
</dbReference>
<accession>A0A9P4IDU5</accession>
<evidence type="ECO:0000313" key="5">
    <source>
        <dbReference type="Proteomes" id="UP000799772"/>
    </source>
</evidence>
<organism evidence="4 5">
    <name type="scientific">Rhizodiscina lignyota</name>
    <dbReference type="NCBI Taxonomy" id="1504668"/>
    <lineage>
        <taxon>Eukaryota</taxon>
        <taxon>Fungi</taxon>
        <taxon>Dikarya</taxon>
        <taxon>Ascomycota</taxon>
        <taxon>Pezizomycotina</taxon>
        <taxon>Dothideomycetes</taxon>
        <taxon>Pleosporomycetidae</taxon>
        <taxon>Aulographales</taxon>
        <taxon>Rhizodiscinaceae</taxon>
        <taxon>Rhizodiscina</taxon>
    </lineage>
</organism>
<evidence type="ECO:0000256" key="2">
    <source>
        <dbReference type="SAM" id="Phobius"/>
    </source>
</evidence>
<dbReference type="InterPro" id="IPR035969">
    <property type="entry name" value="Rab-GAP_TBC_sf"/>
</dbReference>
<dbReference type="Pfam" id="PF00566">
    <property type="entry name" value="RabGAP-TBC"/>
    <property type="match status" value="1"/>
</dbReference>
<dbReference type="InterPro" id="IPR050302">
    <property type="entry name" value="Rab_GAP_TBC_domain"/>
</dbReference>
<dbReference type="Gene3D" id="1.10.8.270">
    <property type="entry name" value="putative rabgap domain of human tbc1 domain family member 14 like domains"/>
    <property type="match status" value="1"/>
</dbReference>
<feature type="region of interest" description="Disordered" evidence="1">
    <location>
        <begin position="283"/>
        <end position="320"/>
    </location>
</feature>
<dbReference type="InterPro" id="IPR000195">
    <property type="entry name" value="Rab-GAP-TBC_dom"/>
</dbReference>
<feature type="domain" description="Rab-GAP TBC" evidence="3">
    <location>
        <begin position="438"/>
        <end position="654"/>
    </location>
</feature>
<reference evidence="4" key="1">
    <citation type="journal article" date="2020" name="Stud. Mycol.">
        <title>101 Dothideomycetes genomes: a test case for predicting lifestyles and emergence of pathogens.</title>
        <authorList>
            <person name="Haridas S."/>
            <person name="Albert R."/>
            <person name="Binder M."/>
            <person name="Bloem J."/>
            <person name="Labutti K."/>
            <person name="Salamov A."/>
            <person name="Andreopoulos B."/>
            <person name="Baker S."/>
            <person name="Barry K."/>
            <person name="Bills G."/>
            <person name="Bluhm B."/>
            <person name="Cannon C."/>
            <person name="Castanera R."/>
            <person name="Culley D."/>
            <person name="Daum C."/>
            <person name="Ezra D."/>
            <person name="Gonzalez J."/>
            <person name="Henrissat B."/>
            <person name="Kuo A."/>
            <person name="Liang C."/>
            <person name="Lipzen A."/>
            <person name="Lutzoni F."/>
            <person name="Magnuson J."/>
            <person name="Mondo S."/>
            <person name="Nolan M."/>
            <person name="Ohm R."/>
            <person name="Pangilinan J."/>
            <person name="Park H.-J."/>
            <person name="Ramirez L."/>
            <person name="Alfaro M."/>
            <person name="Sun H."/>
            <person name="Tritt A."/>
            <person name="Yoshinaga Y."/>
            <person name="Zwiers L.-H."/>
            <person name="Turgeon B."/>
            <person name="Goodwin S."/>
            <person name="Spatafora J."/>
            <person name="Crous P."/>
            <person name="Grigoriev I."/>
        </authorList>
    </citation>
    <scope>NUCLEOTIDE SEQUENCE</scope>
    <source>
        <strain evidence="4">CBS 133067</strain>
    </source>
</reference>
<proteinExistence type="predicted"/>
<dbReference type="GO" id="GO:0031267">
    <property type="term" value="F:small GTPase binding"/>
    <property type="evidence" value="ECO:0007669"/>
    <property type="project" value="TreeGrafter"/>
</dbReference>
<protein>
    <recommendedName>
        <fullName evidence="3">Rab-GAP TBC domain-containing protein</fullName>
    </recommendedName>
</protein>
<feature type="compositionally biased region" description="Low complexity" evidence="1">
    <location>
        <begin position="92"/>
        <end position="101"/>
    </location>
</feature>
<comment type="caution">
    <text evidence="4">The sequence shown here is derived from an EMBL/GenBank/DDBJ whole genome shotgun (WGS) entry which is preliminary data.</text>
</comment>
<dbReference type="GO" id="GO:0005096">
    <property type="term" value="F:GTPase activator activity"/>
    <property type="evidence" value="ECO:0007669"/>
    <property type="project" value="TreeGrafter"/>
</dbReference>
<dbReference type="OrthoDB" id="289721at2759"/>
<feature type="compositionally biased region" description="Low complexity" evidence="1">
    <location>
        <begin position="221"/>
        <end position="232"/>
    </location>
</feature>
<keyword evidence="5" id="KW-1185">Reference proteome</keyword>
<dbReference type="SUPFAM" id="SSF47923">
    <property type="entry name" value="Ypt/Rab-GAP domain of gyp1p"/>
    <property type="match status" value="1"/>
</dbReference>
<dbReference type="PANTHER" id="PTHR47219">
    <property type="entry name" value="RAB GTPASE-ACTIVATING PROTEIN 1-LIKE"/>
    <property type="match status" value="1"/>
</dbReference>
<keyword evidence="2" id="KW-0812">Transmembrane</keyword>
<dbReference type="InterPro" id="IPR053949">
    <property type="entry name" value="SBE2/SBE22_M"/>
</dbReference>
<dbReference type="AlphaFoldDB" id="A0A9P4IDU5"/>
<sequence>MVPIRDLTNTSRPGYPSLKRQVNGAIGNNGRGTQSALHLPVSKSPRRGFTSPTNPHFSAPPLPPPSQRSRSPSPTFLQSFGINHKVPRRSSSRSSVHSTTSLAPIARRSSWQPGRKTVKELEDEYHDSDEDIPEDAVVWNVPLSPRPPQSRTESEVVGNECPVPPTPLTVPLPRTRSVPAADPQPQSGSIHSLRRQRSTPAILEDPEYGDLKPRPSPRTSPRPSRRPSPLSSVTDLTKLNQDIQAYGKARTKSYSEAMSDLSSDARHITAALEAFELQRAQSAETAGTSTSDVNTSSFAANTKVPTSTTTPISPDLSSTISRTANGRTVVTLPPLRKGDVMIDPLPISKEKEKVLTRTRPSWLPPKDQKEEKRHLREYRRMMEASLEAEKRRASRLAAEQDARDAAAASLLKIWEEYVLPEWPTALDEPRTRELWWRGVPVQHRGDIWLRAVGNELHLTETSYSAALKRANEDEARLDSLKGKTGESETLKEQDAERWAWFERMRSDVDSLAVEAEWTRFATPNAQNEQLKDVLMAYAFYRSDVGYVSGLHRLAALLLLYLPVANAFIVMANFLNRPVPMAYLLTTLPAISNTHSLILRTLAYKLPSLHAHLTSPAFALQPSEYLDPLLSSFYTDPRIGVERMSRMWDIMVFEGDKVLVRAAVAVLSRLENRLYSSREEILSILGWDSPLEWGEHLGDAEDWTLAMREAGKADKKED</sequence>